<reference evidence="1" key="1">
    <citation type="submission" date="2020-05" db="EMBL/GenBank/DDBJ databases">
        <authorList>
            <person name="Chiriac C."/>
            <person name="Salcher M."/>
            <person name="Ghai R."/>
            <person name="Kavagutti S V."/>
        </authorList>
    </citation>
    <scope>NUCLEOTIDE SEQUENCE</scope>
</reference>
<gene>
    <name evidence="1" type="ORF">UFOPK1603_01729</name>
</gene>
<accession>A0A6J6EUX5</accession>
<name>A0A6J6EUX5_9ZZZZ</name>
<dbReference type="EMBL" id="CAEZTG010000219">
    <property type="protein sequence ID" value="CAB4580291.1"/>
    <property type="molecule type" value="Genomic_DNA"/>
</dbReference>
<dbReference type="AlphaFoldDB" id="A0A6J6EUX5"/>
<evidence type="ECO:0000313" key="1">
    <source>
        <dbReference type="EMBL" id="CAB4580291.1"/>
    </source>
</evidence>
<organism evidence="1">
    <name type="scientific">freshwater metagenome</name>
    <dbReference type="NCBI Taxonomy" id="449393"/>
    <lineage>
        <taxon>unclassified sequences</taxon>
        <taxon>metagenomes</taxon>
        <taxon>ecological metagenomes</taxon>
    </lineage>
</organism>
<protein>
    <submittedName>
        <fullName evidence="1">Unannotated protein</fullName>
    </submittedName>
</protein>
<sequence length="99" mass="11164">MLGEHVTEVCVHCVTEDDGVGDLHHRGLEVNREQNVLCFGIGNLRSKECVECLGAHECCVNDLARKNWKLFFQHGGGAVVAHEFDLERVGLFERDRLFV</sequence>
<proteinExistence type="predicted"/>